<dbReference type="STRING" id="559304.G8Y8V5"/>
<feature type="compositionally biased region" description="Polar residues" evidence="1">
    <location>
        <begin position="181"/>
        <end position="204"/>
    </location>
</feature>
<dbReference type="FunCoup" id="G8Y8V5">
    <property type="interactions" value="130"/>
</dbReference>
<evidence type="ECO:0000313" key="4">
    <source>
        <dbReference type="EMBL" id="CCE84900.1"/>
    </source>
</evidence>
<dbReference type="PANTHER" id="PTHR36089">
    <property type="entry name" value="CHITIN SYNTHASE 3 COMPLEX PROTEIN CSI2-RELATED"/>
    <property type="match status" value="1"/>
</dbReference>
<dbReference type="Proteomes" id="UP000005222">
    <property type="component" value="Chromosome K"/>
</dbReference>
<keyword evidence="2" id="KW-0472">Membrane</keyword>
<dbReference type="GO" id="GO:0005935">
    <property type="term" value="C:cellular bud neck"/>
    <property type="evidence" value="ECO:0007669"/>
    <property type="project" value="TreeGrafter"/>
</dbReference>
<keyword evidence="2" id="KW-1133">Transmembrane helix</keyword>
<feature type="compositionally biased region" description="Low complexity" evidence="1">
    <location>
        <begin position="1"/>
        <end position="33"/>
    </location>
</feature>
<evidence type="ECO:0000313" key="3">
    <source>
        <dbReference type="EMBL" id="CCE83869.1"/>
    </source>
</evidence>
<evidence type="ECO:0000256" key="1">
    <source>
        <dbReference type="SAM" id="MobiDB-lite"/>
    </source>
</evidence>
<keyword evidence="2" id="KW-0812">Transmembrane</keyword>
<feature type="compositionally biased region" description="Polar residues" evidence="1">
    <location>
        <begin position="230"/>
        <end position="251"/>
    </location>
</feature>
<dbReference type="AlphaFoldDB" id="G8Y8V5"/>
<feature type="region of interest" description="Disordered" evidence="1">
    <location>
        <begin position="177"/>
        <end position="204"/>
    </location>
</feature>
<reference evidence="5" key="2">
    <citation type="journal article" date="2012" name="G3 (Bethesda)">
        <title>Pichia sorbitophila, an interspecies yeast hybrid reveals early steps of genome resolution following polyploidization.</title>
        <authorList>
            <person name="Leh Louis V."/>
            <person name="Despons L."/>
            <person name="Friedrich A."/>
            <person name="Martin T."/>
            <person name="Durrens P."/>
            <person name="Casaregola S."/>
            <person name="Neuveglise C."/>
            <person name="Fairhead C."/>
            <person name="Marck C."/>
            <person name="Cruz J.A."/>
            <person name="Straub M.L."/>
            <person name="Kugler V."/>
            <person name="Sacerdot C."/>
            <person name="Uzunov Z."/>
            <person name="Thierry A."/>
            <person name="Weiss S."/>
            <person name="Bleykasten C."/>
            <person name="De Montigny J."/>
            <person name="Jacques N."/>
            <person name="Jung P."/>
            <person name="Lemaire M."/>
            <person name="Mallet S."/>
            <person name="Morel G."/>
            <person name="Richard G.F."/>
            <person name="Sarkar A."/>
            <person name="Savel G."/>
            <person name="Schacherer J."/>
            <person name="Seret M.L."/>
            <person name="Talla E."/>
            <person name="Samson G."/>
            <person name="Jubin C."/>
            <person name="Poulain J."/>
            <person name="Vacherie B."/>
            <person name="Barbe V."/>
            <person name="Pelletier E."/>
            <person name="Sherman D.J."/>
            <person name="Westhof E."/>
            <person name="Weissenbach J."/>
            <person name="Baret P.V."/>
            <person name="Wincker P."/>
            <person name="Gaillardin C."/>
            <person name="Dujon B."/>
            <person name="Souciet J.L."/>
        </authorList>
    </citation>
    <scope>NUCLEOTIDE SEQUENCE [LARGE SCALE GENOMIC DNA]</scope>
    <source>
        <strain evidence="5">ATCC MYA-4447 / BCRC 22081 / CBS 7064 / NBRC 10061 / NRRL Y-12695</strain>
    </source>
</reference>
<evidence type="ECO:0000313" key="5">
    <source>
        <dbReference type="Proteomes" id="UP000005222"/>
    </source>
</evidence>
<dbReference type="OrthoDB" id="4065319at2759"/>
<dbReference type="EMBL" id="FO082048">
    <property type="protein sequence ID" value="CCE84900.1"/>
    <property type="molecule type" value="Genomic_DNA"/>
</dbReference>
<feature type="transmembrane region" description="Helical" evidence="2">
    <location>
        <begin position="45"/>
        <end position="66"/>
    </location>
</feature>
<organism evidence="3 5">
    <name type="scientific">Pichia sorbitophila (strain ATCC MYA-4447 / BCRC 22081 / CBS 7064 / NBRC 10061 / NRRL Y-12695)</name>
    <name type="common">Hybrid yeast</name>
    <dbReference type="NCBI Taxonomy" id="559304"/>
    <lineage>
        <taxon>Eukaryota</taxon>
        <taxon>Fungi</taxon>
        <taxon>Dikarya</taxon>
        <taxon>Ascomycota</taxon>
        <taxon>Saccharomycotina</taxon>
        <taxon>Pichiomycetes</taxon>
        <taxon>Debaryomycetaceae</taxon>
        <taxon>Millerozyma</taxon>
    </lineage>
</organism>
<accession>G8Y8V5</accession>
<protein>
    <submittedName>
        <fullName evidence="3">Piso0_004463 protein</fullName>
    </submittedName>
</protein>
<dbReference type="eggNOG" id="ENOG502S625">
    <property type="taxonomic scope" value="Eukaryota"/>
</dbReference>
<dbReference type="PANTHER" id="PTHR36089:SF1">
    <property type="entry name" value="CHITIN SYNTHASE 3 COMPLEX PROTEIN CSI2-RELATED"/>
    <property type="match status" value="1"/>
</dbReference>
<dbReference type="GO" id="GO:0000324">
    <property type="term" value="C:fungal-type vacuole"/>
    <property type="evidence" value="ECO:0007669"/>
    <property type="project" value="TreeGrafter"/>
</dbReference>
<dbReference type="EMBL" id="FO082049">
    <property type="protein sequence ID" value="CCE83869.1"/>
    <property type="molecule type" value="Genomic_DNA"/>
</dbReference>
<feature type="region of interest" description="Disordered" evidence="1">
    <location>
        <begin position="1"/>
        <end position="35"/>
    </location>
</feature>
<reference evidence="3" key="1">
    <citation type="submission" date="2011-10" db="EMBL/GenBank/DDBJ databases">
        <authorList>
            <person name="Genoscope - CEA"/>
        </authorList>
    </citation>
    <scope>NUCLEOTIDE SEQUENCE</scope>
</reference>
<gene>
    <name evidence="3" type="primary">Piso0_004463</name>
    <name evidence="3" type="ORF">GNLVRS01_PISO0K17434g</name>
    <name evidence="4" type="ORF">GNLVRS01_PISO0L17435g</name>
</gene>
<keyword evidence="5" id="KW-1185">Reference proteome</keyword>
<proteinExistence type="predicted"/>
<name>G8Y8V5_PICSO</name>
<dbReference type="Proteomes" id="UP000005222">
    <property type="component" value="Chromosome L"/>
</dbReference>
<dbReference type="HOGENOM" id="CLU_933823_0_0_1"/>
<feature type="region of interest" description="Disordered" evidence="1">
    <location>
        <begin position="230"/>
        <end position="252"/>
    </location>
</feature>
<evidence type="ECO:0000256" key="2">
    <source>
        <dbReference type="SAM" id="Phobius"/>
    </source>
</evidence>
<sequence length="270" mass="29093">MGKSGESLPTLSSESSDSYTTPPVTVPPNTKNPYIMREENPSGTVFIAVGAIVGAIILSFILYHLVKSFSASRMAKRSLAGDKELFEKYQSNNNTAYGGLGNQSPSLNLNSEYHSSVAKLPLLSHHRSRSVLNGFNTGSTSQVGDTSTIYASETGATSKQDLTKMFVSPTAEIMTHKKTKSGSGPQLFGGSSSNLSHPTPATNRHSQLIPSLYINNDINNSDYSITSHYTGNPAKHQNANQADTPTGTTRNMGRRAIPSMYLEDLIDKEQ</sequence>
<dbReference type="InterPro" id="IPR051009">
    <property type="entry name" value="PRM"/>
</dbReference>
<dbReference type="InParanoid" id="G8Y8V5"/>